<feature type="compositionally biased region" description="Low complexity" evidence="3">
    <location>
        <begin position="674"/>
        <end position="706"/>
    </location>
</feature>
<name>A0A8S1U6G1_PAROT</name>
<dbReference type="OMA" id="FREQINV"/>
<feature type="region of interest" description="Disordered" evidence="3">
    <location>
        <begin position="638"/>
        <end position="726"/>
    </location>
</feature>
<feature type="compositionally biased region" description="Low complexity" evidence="3">
    <location>
        <begin position="657"/>
        <end position="666"/>
    </location>
</feature>
<sequence length="726" mass="85263">MYLNFGRFFGFGSQSKFDILLKQDNLTLETILNEEDILSELKNSSSGKFADFITQHPQEYYKMIYYIIKDVTDQEYNSKYPFLISEILGSENDKLINFLFEKQGDTSQEEVQNPLDEQLTQSQPQEVHQENEKLRQNLLPDLFSLLENDSLLITLAGYFTKIISAIIHKRGNDFWEYLKNHPRIVSNLFKHLYIRHITEIFEKLIILDLGQEETHESFYIEERQNLIARMLKFLKGESYSNTIITNICESLTEVYRRALISLESMVVLREILLKIEKPIFFMSLALQTQNSSIYTLLNVQYEFYNKMSQLQDKHYEIDFSVLYKPILDESLKALTQQDLFRVSFQTTYGNTIRPLGDSKLLLIQLIIQLIQKKELALVIENGEIFQQIINLVFEYQTNNQLHILFEKLIVAILDSQNDHLHELFFEDTNFLNLLIKINGSEERKKKHGCQGILTKITNYINSPSVLKKSQIVQDAICSIQDEWLKYLEELKVVNEVEQSWLLGVNPRFREQINVDPDSPLIFESNNSCSNQNNSTDNSNSQTNENQDQSQEETNINNEKQEADQKANEFDSEEVQLEQQTAVEVVQVKEENIESQDEQQPEKYEQKIIDSPVYVDSEEQIKEIPVQITEFQEEPKKLIQEEQVDVQQDEQPNDQKQDQQILLQKQPQQEEEQNIQEQPIQVEQQDQIQEQPEQEEQQQPQVEQEPQTENHASQESLEQDLQLKDDV</sequence>
<evidence type="ECO:0000313" key="5">
    <source>
        <dbReference type="Proteomes" id="UP000683925"/>
    </source>
</evidence>
<keyword evidence="2" id="KW-0131">Cell cycle</keyword>
<gene>
    <name evidence="4" type="ORF">POCTA_138.1.T0370086</name>
</gene>
<dbReference type="PANTHER" id="PTHR12634">
    <property type="entry name" value="SIT4 YEAST -ASSOCIATING PROTEIN-RELATED"/>
    <property type="match status" value="1"/>
</dbReference>
<evidence type="ECO:0000313" key="4">
    <source>
        <dbReference type="EMBL" id="CAD8159632.1"/>
    </source>
</evidence>
<keyword evidence="5" id="KW-1185">Reference proteome</keyword>
<dbReference type="GO" id="GO:0019903">
    <property type="term" value="F:protein phosphatase binding"/>
    <property type="evidence" value="ECO:0007669"/>
    <property type="project" value="InterPro"/>
</dbReference>
<dbReference type="InterPro" id="IPR007587">
    <property type="entry name" value="SAPS"/>
</dbReference>
<feature type="compositionally biased region" description="Acidic residues" evidence="3">
    <location>
        <begin position="641"/>
        <end position="651"/>
    </location>
</feature>
<dbReference type="PANTHER" id="PTHR12634:SF8">
    <property type="entry name" value="FIERY MOUNTAIN, ISOFORM D"/>
    <property type="match status" value="1"/>
</dbReference>
<feature type="region of interest" description="Disordered" evidence="3">
    <location>
        <begin position="519"/>
        <end position="576"/>
    </location>
</feature>
<evidence type="ECO:0000256" key="2">
    <source>
        <dbReference type="ARBA" id="ARBA00023306"/>
    </source>
</evidence>
<feature type="compositionally biased region" description="Low complexity" evidence="3">
    <location>
        <begin position="523"/>
        <end position="554"/>
    </location>
</feature>
<evidence type="ECO:0000256" key="3">
    <source>
        <dbReference type="SAM" id="MobiDB-lite"/>
    </source>
</evidence>
<dbReference type="GO" id="GO:0019888">
    <property type="term" value="F:protein phosphatase regulator activity"/>
    <property type="evidence" value="ECO:0007669"/>
    <property type="project" value="TreeGrafter"/>
</dbReference>
<dbReference type="EMBL" id="CAJJDP010000037">
    <property type="protein sequence ID" value="CAD8159632.1"/>
    <property type="molecule type" value="Genomic_DNA"/>
</dbReference>
<accession>A0A8S1U6G1</accession>
<dbReference type="Pfam" id="PF04499">
    <property type="entry name" value="SAPS"/>
    <property type="match status" value="1"/>
</dbReference>
<organism evidence="4 5">
    <name type="scientific">Paramecium octaurelia</name>
    <dbReference type="NCBI Taxonomy" id="43137"/>
    <lineage>
        <taxon>Eukaryota</taxon>
        <taxon>Sar</taxon>
        <taxon>Alveolata</taxon>
        <taxon>Ciliophora</taxon>
        <taxon>Intramacronucleata</taxon>
        <taxon>Oligohymenophorea</taxon>
        <taxon>Peniculida</taxon>
        <taxon>Parameciidae</taxon>
        <taxon>Paramecium</taxon>
    </lineage>
</organism>
<evidence type="ECO:0000256" key="1">
    <source>
        <dbReference type="ARBA" id="ARBA00006180"/>
    </source>
</evidence>
<dbReference type="Proteomes" id="UP000683925">
    <property type="component" value="Unassembled WGS sequence"/>
</dbReference>
<protein>
    <submittedName>
        <fullName evidence="4">Uncharacterized protein</fullName>
    </submittedName>
</protein>
<comment type="caution">
    <text evidence="4">The sequence shown here is derived from an EMBL/GenBank/DDBJ whole genome shotgun (WGS) entry which is preliminary data.</text>
</comment>
<proteinExistence type="inferred from homology"/>
<reference evidence="4" key="1">
    <citation type="submission" date="2021-01" db="EMBL/GenBank/DDBJ databases">
        <authorList>
            <consortium name="Genoscope - CEA"/>
            <person name="William W."/>
        </authorList>
    </citation>
    <scope>NUCLEOTIDE SEQUENCE</scope>
</reference>
<comment type="similarity">
    <text evidence="1">Belongs to the SAPS family.</text>
</comment>
<feature type="compositionally biased region" description="Basic and acidic residues" evidence="3">
    <location>
        <begin position="558"/>
        <end position="568"/>
    </location>
</feature>
<dbReference type="OrthoDB" id="295029at2759"/>
<dbReference type="AlphaFoldDB" id="A0A8S1U6G1"/>